<dbReference type="Gene3D" id="1.20.58.60">
    <property type="match status" value="1"/>
</dbReference>
<feature type="region of interest" description="Disordered" evidence="6">
    <location>
        <begin position="69"/>
        <end position="178"/>
    </location>
</feature>
<evidence type="ECO:0000256" key="2">
    <source>
        <dbReference type="ARBA" id="ARBA00004496"/>
    </source>
</evidence>
<reference evidence="7" key="1">
    <citation type="submission" date="2020-02" db="EMBL/GenBank/DDBJ databases">
        <title>Relaxed selection underlies rapid genomic changes in the transitions from sociality to social parasitism in ants.</title>
        <authorList>
            <person name="Bi X."/>
        </authorList>
    </citation>
    <scope>NUCLEOTIDE SEQUENCE</scope>
    <source>
        <strain evidence="7">BGI-DK2014c</strain>
        <tissue evidence="7">Whole body</tissue>
    </source>
</reference>
<dbReference type="GO" id="GO:0099536">
    <property type="term" value="P:synaptic signaling"/>
    <property type="evidence" value="ECO:0007669"/>
    <property type="project" value="TreeGrafter"/>
</dbReference>
<evidence type="ECO:0000256" key="3">
    <source>
        <dbReference type="ARBA" id="ARBA00022490"/>
    </source>
</evidence>
<evidence type="ECO:0000313" key="7">
    <source>
        <dbReference type="EMBL" id="KAG5327068.1"/>
    </source>
</evidence>
<organism evidence="7 8">
    <name type="scientific">Pseudoatta argentina</name>
    <dbReference type="NCBI Taxonomy" id="621737"/>
    <lineage>
        <taxon>Eukaryota</taxon>
        <taxon>Metazoa</taxon>
        <taxon>Ecdysozoa</taxon>
        <taxon>Arthropoda</taxon>
        <taxon>Hexapoda</taxon>
        <taxon>Insecta</taxon>
        <taxon>Pterygota</taxon>
        <taxon>Neoptera</taxon>
        <taxon>Endopterygota</taxon>
        <taxon>Hymenoptera</taxon>
        <taxon>Apocrita</taxon>
        <taxon>Aculeata</taxon>
        <taxon>Formicoidea</taxon>
        <taxon>Formicidae</taxon>
        <taxon>Myrmicinae</taxon>
        <taxon>Pseudoatta</taxon>
    </lineage>
</organism>
<keyword evidence="8" id="KW-1185">Reference proteome</keyword>
<keyword evidence="4" id="KW-0106">Calcium</keyword>
<evidence type="ECO:0000256" key="6">
    <source>
        <dbReference type="SAM" id="MobiDB-lite"/>
    </source>
</evidence>
<dbReference type="PANTHER" id="PTHR12268">
    <property type="entry name" value="E3 UBIQUITIN-PROTEIN LIGASE KCMF1"/>
    <property type="match status" value="1"/>
</dbReference>
<dbReference type="SMART" id="SM00150">
    <property type="entry name" value="SPEC"/>
    <property type="match status" value="1"/>
</dbReference>
<accession>A0A836FWK3</accession>
<keyword evidence="5" id="KW-0206">Cytoskeleton</keyword>
<dbReference type="SUPFAM" id="SSF46966">
    <property type="entry name" value="Spectrin repeat"/>
    <property type="match status" value="1"/>
</dbReference>
<evidence type="ECO:0000313" key="8">
    <source>
        <dbReference type="Proteomes" id="UP000668214"/>
    </source>
</evidence>
<dbReference type="Proteomes" id="UP000668214">
    <property type="component" value="Unassembled WGS sequence"/>
</dbReference>
<protein>
    <submittedName>
        <fullName evidence="7">DMDA protein</fullName>
    </submittedName>
</protein>
<name>A0A836FWK3_9HYME</name>
<dbReference type="InterPro" id="IPR002017">
    <property type="entry name" value="Spectrin_repeat"/>
</dbReference>
<feature type="region of interest" description="Disordered" evidence="6">
    <location>
        <begin position="1"/>
        <end position="36"/>
    </location>
</feature>
<feature type="compositionally biased region" description="Low complexity" evidence="6">
    <location>
        <begin position="24"/>
        <end position="33"/>
    </location>
</feature>
<dbReference type="CDD" id="cd00176">
    <property type="entry name" value="SPEC"/>
    <property type="match status" value="1"/>
</dbReference>
<dbReference type="GO" id="GO:0005886">
    <property type="term" value="C:plasma membrane"/>
    <property type="evidence" value="ECO:0007669"/>
    <property type="project" value="TreeGrafter"/>
</dbReference>
<comment type="caution">
    <text evidence="7">The sequence shown here is derived from an EMBL/GenBank/DDBJ whole genome shotgun (WGS) entry which is preliminary data.</text>
</comment>
<dbReference type="InterPro" id="IPR050774">
    <property type="entry name" value="KCMF1/Dystrophin"/>
</dbReference>
<gene>
    <name evidence="7" type="primary">Dys_4</name>
    <name evidence="7" type="ORF">G6Z78_0007761</name>
</gene>
<feature type="non-terminal residue" evidence="7">
    <location>
        <position position="415"/>
    </location>
</feature>
<evidence type="ECO:0000256" key="5">
    <source>
        <dbReference type="ARBA" id="ARBA00023212"/>
    </source>
</evidence>
<dbReference type="EMBL" id="JAANIA010000101">
    <property type="protein sequence ID" value="KAG5327068.1"/>
    <property type="molecule type" value="Genomic_DNA"/>
</dbReference>
<dbReference type="PANTHER" id="PTHR12268:SF14">
    <property type="entry name" value="DYSTROPHIN-1"/>
    <property type="match status" value="1"/>
</dbReference>
<comment type="subcellular location">
    <subcellularLocation>
        <location evidence="1">Cell membrane</location>
        <topology evidence="1">Peripheral membrane protein</topology>
        <orientation evidence="1">Cytoplasmic side</orientation>
    </subcellularLocation>
    <subcellularLocation>
        <location evidence="2">Cytoplasm</location>
    </subcellularLocation>
</comment>
<dbReference type="GO" id="GO:0005737">
    <property type="term" value="C:cytoplasm"/>
    <property type="evidence" value="ECO:0007669"/>
    <property type="project" value="UniProtKB-ARBA"/>
</dbReference>
<keyword evidence="3" id="KW-0963">Cytoplasm</keyword>
<feature type="non-terminal residue" evidence="7">
    <location>
        <position position="1"/>
    </location>
</feature>
<evidence type="ECO:0000256" key="4">
    <source>
        <dbReference type="ARBA" id="ARBA00022837"/>
    </source>
</evidence>
<sequence>MSQHRRGSIHGSSPVPGHPSTTVSASSISSSAAHEVQTRGIPLPGMVPSRSIHASPMHGNPIHGFVNPLGPDGLVHPPPPTHVAAASGISHHPNVHQGTEKILPPGSPYSSHGSPLRTPMSSGHGSPQDSPHVARHRRDSEHSSGAISRRGSSDVVSPLPEGHPLGSPDGRGRRRSDYSPHQVSVLFGDMRSRNIVHIRCILKVTKLREHWDETNSKVMQRKTQLDMMLGDSQRYEAKRNEVEVWLARMETRLERMRAVGHTADVLEAQLREQKSFHAELHQYKHHIELFNQLTQKLIAVYQQDDTTRVKKMTETINQRYNNLNTSIINRGKLLHSAMNSLHNFDRSLDKFLAWLSEAESSMEGLEAEADRLGGRRDQGALRRPQHQLKVRLSRSHKFHDKFRHGVFWYNVSVLT</sequence>
<proteinExistence type="predicted"/>
<feature type="compositionally biased region" description="Polar residues" evidence="6">
    <location>
        <begin position="119"/>
        <end position="129"/>
    </location>
</feature>
<dbReference type="Pfam" id="PF00435">
    <property type="entry name" value="Spectrin"/>
    <property type="match status" value="1"/>
</dbReference>
<dbReference type="AlphaFoldDB" id="A0A836FWK3"/>
<dbReference type="InterPro" id="IPR018159">
    <property type="entry name" value="Spectrin/alpha-actinin"/>
</dbReference>
<evidence type="ECO:0000256" key="1">
    <source>
        <dbReference type="ARBA" id="ARBA00004413"/>
    </source>
</evidence>
<dbReference type="GO" id="GO:0045202">
    <property type="term" value="C:synapse"/>
    <property type="evidence" value="ECO:0007669"/>
    <property type="project" value="GOC"/>
</dbReference>